<protein>
    <submittedName>
        <fullName evidence="3">Uncharacterized protein</fullName>
    </submittedName>
</protein>
<dbReference type="EMBL" id="AOIP01000016">
    <property type="protein sequence ID" value="ELZ06827.1"/>
    <property type="molecule type" value="Genomic_DNA"/>
</dbReference>
<keyword evidence="2" id="KW-0472">Membrane</keyword>
<evidence type="ECO:0000256" key="2">
    <source>
        <dbReference type="SAM" id="Phobius"/>
    </source>
</evidence>
<comment type="caution">
    <text evidence="3">The sequence shown here is derived from an EMBL/GenBank/DDBJ whole genome shotgun (WGS) entry which is preliminary data.</text>
</comment>
<dbReference type="NCBIfam" id="NF038145">
    <property type="entry name" value="Hvo_1808_fam"/>
    <property type="match status" value="1"/>
</dbReference>
<sequence length="612" mass="65654">MNSTRTRLLGGLAVFALLVLVVAGAGGFLPFAVGPPSDSDEDGQPNSPATDDRPADPSTNDTIGYVDGYWYDDELPVDTRDNQTLAEGELDAVISRSMARVEVIRNLTFEEDVSVDVVSREEYQDEQTENGSVFTNATGAVRLQQNVNYEALFMVDRNTDAADAAESLYGGSVNGYYDPETEQIVIVSESSGTPTPNEPVLGHELVHALQDQQFGLSGYERETIDQDNAVNGLIEGDASWVDAEYERRCGEAWACLQPERGTPGQSDLNWGLYLTIYQPYDDGPDYVEFLLEQATDEAAWDAGEYDWEAVNAAYDDPPASSAETIRPGEERDPASVEVADRSSEGWQQLEVDGAVANETVGEAGMVSMFTADAFEWGRQPVIEQSEFLESSMGYDFDQPETDGWAGDELVTYATDDAADAVAGGSNETVDDAVTETGYVWRTEWTTTDDAEAFAGAYLELLDNHNAEPVDDRRNTYEIESDYPGAYYLDVSGETVSIVRAPSVAELDAVEDGAAPAGDDTITASAGGTGDDGSTASDDSEDDQSLIGALIPDSGVGIRAVALGSVLILATGGWIVLRRTHAVSATVSSLLLSLPFGLSLPIEPSIRRPASPP</sequence>
<keyword evidence="2" id="KW-1133">Transmembrane helix</keyword>
<dbReference type="InterPro" id="IPR047792">
    <property type="entry name" value="Hvo_1808-like"/>
</dbReference>
<evidence type="ECO:0000313" key="3">
    <source>
        <dbReference type="EMBL" id="ELZ06827.1"/>
    </source>
</evidence>
<organism evidence="3 4">
    <name type="scientific">Natrialba aegyptia DSM 13077</name>
    <dbReference type="NCBI Taxonomy" id="1227491"/>
    <lineage>
        <taxon>Archaea</taxon>
        <taxon>Methanobacteriati</taxon>
        <taxon>Methanobacteriota</taxon>
        <taxon>Stenosarchaea group</taxon>
        <taxon>Halobacteria</taxon>
        <taxon>Halobacteriales</taxon>
        <taxon>Natrialbaceae</taxon>
        <taxon>Natrialba</taxon>
    </lineage>
</organism>
<accession>M0B8J6</accession>
<name>M0B8J6_9EURY</name>
<dbReference type="OrthoDB" id="85977at2157"/>
<proteinExistence type="predicted"/>
<dbReference type="RefSeq" id="WP_006664968.1">
    <property type="nucleotide sequence ID" value="NZ_AOIP01000016.1"/>
</dbReference>
<feature type="transmembrane region" description="Helical" evidence="2">
    <location>
        <begin position="555"/>
        <end position="576"/>
    </location>
</feature>
<feature type="region of interest" description="Disordered" evidence="1">
    <location>
        <begin position="511"/>
        <end position="542"/>
    </location>
</feature>
<feature type="compositionally biased region" description="Low complexity" evidence="1">
    <location>
        <begin position="516"/>
        <end position="536"/>
    </location>
</feature>
<dbReference type="AlphaFoldDB" id="M0B8J6"/>
<dbReference type="Proteomes" id="UP000011591">
    <property type="component" value="Unassembled WGS sequence"/>
</dbReference>
<gene>
    <name evidence="3" type="ORF">C480_07347</name>
</gene>
<feature type="region of interest" description="Disordered" evidence="1">
    <location>
        <begin position="34"/>
        <end position="63"/>
    </location>
</feature>
<keyword evidence="4" id="KW-1185">Reference proteome</keyword>
<evidence type="ECO:0000256" key="1">
    <source>
        <dbReference type="SAM" id="MobiDB-lite"/>
    </source>
</evidence>
<evidence type="ECO:0000313" key="4">
    <source>
        <dbReference type="Proteomes" id="UP000011591"/>
    </source>
</evidence>
<dbReference type="PATRIC" id="fig|1227491.4.peg.1513"/>
<keyword evidence="2" id="KW-0812">Transmembrane</keyword>
<reference evidence="3 4" key="1">
    <citation type="journal article" date="2014" name="PLoS Genet.">
        <title>Phylogenetically driven sequencing of extremely halophilic archaea reveals strategies for static and dynamic osmo-response.</title>
        <authorList>
            <person name="Becker E.A."/>
            <person name="Seitzer P.M."/>
            <person name="Tritt A."/>
            <person name="Larsen D."/>
            <person name="Krusor M."/>
            <person name="Yao A.I."/>
            <person name="Wu D."/>
            <person name="Madern D."/>
            <person name="Eisen J.A."/>
            <person name="Darling A.E."/>
            <person name="Facciotti M.T."/>
        </authorList>
    </citation>
    <scope>NUCLEOTIDE SEQUENCE [LARGE SCALE GENOMIC DNA]</scope>
    <source>
        <strain evidence="3 4">DSM 13077</strain>
    </source>
</reference>